<reference evidence="1 2" key="1">
    <citation type="submission" date="2005-07" db="EMBL/GenBank/DDBJ databases">
        <authorList>
            <person name="Mural R.J."/>
            <person name="Li P.W."/>
            <person name="Adams M.D."/>
            <person name="Amanatides P.G."/>
            <person name="Baden-Tillson H."/>
            <person name="Barnstead M."/>
            <person name="Chin S.H."/>
            <person name="Dew I."/>
            <person name="Evans C.A."/>
            <person name="Ferriera S."/>
            <person name="Flanigan M."/>
            <person name="Fosler C."/>
            <person name="Glodek A."/>
            <person name="Gu Z."/>
            <person name="Holt R.A."/>
            <person name="Jennings D."/>
            <person name="Kraft C.L."/>
            <person name="Lu F."/>
            <person name="Nguyen T."/>
            <person name="Nusskern D.R."/>
            <person name="Pfannkoch C.M."/>
            <person name="Sitter C."/>
            <person name="Sutton G.G."/>
            <person name="Venter J.C."/>
            <person name="Wang Z."/>
            <person name="Woodage T."/>
            <person name="Zheng X.H."/>
            <person name="Zhong F."/>
        </authorList>
    </citation>
    <scope>NUCLEOTIDE SEQUENCE [LARGE SCALE GENOMIC DNA]</scope>
    <source>
        <strain>BN</strain>
        <strain evidence="2">Sprague-Dawley</strain>
    </source>
</reference>
<dbReference type="EMBL" id="CH473948">
    <property type="protein sequence ID" value="EDM05085.1"/>
    <property type="molecule type" value="Genomic_DNA"/>
</dbReference>
<evidence type="ECO:0000313" key="1">
    <source>
        <dbReference type="EMBL" id="EDM05085.1"/>
    </source>
</evidence>
<dbReference type="AlphaFoldDB" id="A6HGD0"/>
<dbReference type="Proteomes" id="UP000234681">
    <property type="component" value="Chromosome 10"/>
</dbReference>
<organism evidence="1 2">
    <name type="scientific">Rattus norvegicus</name>
    <name type="common">Rat</name>
    <dbReference type="NCBI Taxonomy" id="10116"/>
    <lineage>
        <taxon>Eukaryota</taxon>
        <taxon>Metazoa</taxon>
        <taxon>Chordata</taxon>
        <taxon>Craniata</taxon>
        <taxon>Vertebrata</taxon>
        <taxon>Euteleostomi</taxon>
        <taxon>Mammalia</taxon>
        <taxon>Eutheria</taxon>
        <taxon>Euarchontoglires</taxon>
        <taxon>Glires</taxon>
        <taxon>Rodentia</taxon>
        <taxon>Myomorpha</taxon>
        <taxon>Muroidea</taxon>
        <taxon>Muridae</taxon>
        <taxon>Murinae</taxon>
        <taxon>Rattus</taxon>
    </lineage>
</organism>
<proteinExistence type="predicted"/>
<protein>
    <submittedName>
        <fullName evidence="1">RCG35396</fullName>
    </submittedName>
</protein>
<name>A6HGD0_RAT</name>
<evidence type="ECO:0000313" key="2">
    <source>
        <dbReference type="Proteomes" id="UP000234681"/>
    </source>
</evidence>
<sequence length="27" mass="3075">MTLVSQHPDLLWSWGKSSFRGRTGEKA</sequence>
<accession>A6HGD0</accession>
<gene>
    <name evidence="1" type="ORF">rCG_35396</name>
</gene>